<dbReference type="Proteomes" id="UP000663854">
    <property type="component" value="Unassembled WGS sequence"/>
</dbReference>
<dbReference type="Proteomes" id="UP000663870">
    <property type="component" value="Unassembled WGS sequence"/>
</dbReference>
<dbReference type="EMBL" id="CAJNOH010000007">
    <property type="protein sequence ID" value="CAF0737674.1"/>
    <property type="molecule type" value="Genomic_DNA"/>
</dbReference>
<dbReference type="InterPro" id="IPR023210">
    <property type="entry name" value="NADP_OxRdtase_dom"/>
</dbReference>
<protein>
    <recommendedName>
        <fullName evidence="1">NADP-dependent oxidoreductase domain-containing protein</fullName>
    </recommendedName>
</protein>
<dbReference type="PANTHER" id="PTHR43364">
    <property type="entry name" value="NADH-SPECIFIC METHYLGLYOXAL REDUCTASE-RELATED"/>
    <property type="match status" value="1"/>
</dbReference>
<dbReference type="AlphaFoldDB" id="A0A813NRI3"/>
<name>A0A813NRI3_9BILA</name>
<dbReference type="GO" id="GO:0005840">
    <property type="term" value="C:ribosome"/>
    <property type="evidence" value="ECO:0007669"/>
    <property type="project" value="InterPro"/>
</dbReference>
<dbReference type="EMBL" id="CAJNOL010000229">
    <property type="protein sequence ID" value="CAF0948004.1"/>
    <property type="molecule type" value="Genomic_DNA"/>
</dbReference>
<reference evidence="2" key="1">
    <citation type="submission" date="2021-02" db="EMBL/GenBank/DDBJ databases">
        <authorList>
            <person name="Nowell W R."/>
        </authorList>
    </citation>
    <scope>NUCLEOTIDE SEQUENCE</scope>
</reference>
<dbReference type="InterPro" id="IPR036812">
    <property type="entry name" value="NAD(P)_OxRdtase_dom_sf"/>
</dbReference>
<evidence type="ECO:0000313" key="2">
    <source>
        <dbReference type="EMBL" id="CAF0737674.1"/>
    </source>
</evidence>
<evidence type="ECO:0000259" key="1">
    <source>
        <dbReference type="Pfam" id="PF00248"/>
    </source>
</evidence>
<evidence type="ECO:0000313" key="3">
    <source>
        <dbReference type="EMBL" id="CAF0948004.1"/>
    </source>
</evidence>
<keyword evidence="5" id="KW-1185">Reference proteome</keyword>
<dbReference type="Gene3D" id="3.20.20.100">
    <property type="entry name" value="NADP-dependent oxidoreductase domain"/>
    <property type="match status" value="1"/>
</dbReference>
<dbReference type="GO" id="GO:0003735">
    <property type="term" value="F:structural constituent of ribosome"/>
    <property type="evidence" value="ECO:0007669"/>
    <property type="project" value="InterPro"/>
</dbReference>
<dbReference type="InterPro" id="IPR050523">
    <property type="entry name" value="AKR_Detox_Biosynth"/>
</dbReference>
<dbReference type="PANTHER" id="PTHR43364:SF1">
    <property type="entry name" value="OXIDOREDUCTASE YDHF"/>
    <property type="match status" value="1"/>
</dbReference>
<gene>
    <name evidence="3" type="ORF">JXQ802_LOCUS11523</name>
    <name evidence="2" type="ORF">PYM288_LOCUS1358</name>
</gene>
<dbReference type="SUPFAM" id="SSF51430">
    <property type="entry name" value="NAD(P)-linked oxidoreductase"/>
    <property type="match status" value="1"/>
</dbReference>
<feature type="domain" description="NADP-dependent oxidoreductase" evidence="1">
    <location>
        <begin position="36"/>
        <end position="318"/>
    </location>
</feature>
<dbReference type="PROSITE" id="PS00962">
    <property type="entry name" value="RIBOSOMAL_S2_1"/>
    <property type="match status" value="1"/>
</dbReference>
<evidence type="ECO:0000313" key="4">
    <source>
        <dbReference type="Proteomes" id="UP000663854"/>
    </source>
</evidence>
<evidence type="ECO:0000313" key="5">
    <source>
        <dbReference type="Proteomes" id="UP000663870"/>
    </source>
</evidence>
<dbReference type="Pfam" id="PF00248">
    <property type="entry name" value="Aldo_ket_red"/>
    <property type="match status" value="1"/>
</dbReference>
<comment type="caution">
    <text evidence="2">The sequence shown here is derived from an EMBL/GenBank/DDBJ whole genome shotgun (WGS) entry which is preliminary data.</text>
</comment>
<dbReference type="GO" id="GO:0006412">
    <property type="term" value="P:translation"/>
    <property type="evidence" value="ECO:0007669"/>
    <property type="project" value="InterPro"/>
</dbReference>
<organism evidence="2 4">
    <name type="scientific">Rotaria sordida</name>
    <dbReference type="NCBI Taxonomy" id="392033"/>
    <lineage>
        <taxon>Eukaryota</taxon>
        <taxon>Metazoa</taxon>
        <taxon>Spiralia</taxon>
        <taxon>Gnathifera</taxon>
        <taxon>Rotifera</taxon>
        <taxon>Eurotatoria</taxon>
        <taxon>Bdelloidea</taxon>
        <taxon>Philodinida</taxon>
        <taxon>Philodinidae</taxon>
        <taxon>Rotaria</taxon>
    </lineage>
</organism>
<dbReference type="InterPro" id="IPR018130">
    <property type="entry name" value="Ribosomal_uS2_CS"/>
</dbReference>
<proteinExistence type="predicted"/>
<accession>A0A813NRI3</accession>
<sequence>MQYQKIGHTDIEISRVILGCGCFGGIGSAPSLFNQGENEEQAHEILDAAVHLGITTFDTADAYGGGRSELYIGNWLKKCDEKVRNNIVLSSKTYNPIFVGDSKGLSKERISEKIDGTLQRLGIKQLDMYLSHEMDEETPLEETLSCFNELQKCGKIRAFGASNITCEELEKSISICNNLGLNRYEWVQNPMSLLNYREVEKMLQICSRYGLGFTPYSPLAGGWLTGKYQKGLNYELGSRMTLRPEPYEIYVKHQDSIYDGLNSMRKISKERFGNISIAGLSLAWLLSDSRITGIIIGPRKPEHLEPIREALNTRLNETDRIDLANLFPVL</sequence>
<dbReference type="GO" id="GO:0005829">
    <property type="term" value="C:cytosol"/>
    <property type="evidence" value="ECO:0007669"/>
    <property type="project" value="TreeGrafter"/>
</dbReference>